<dbReference type="InterPro" id="IPR036271">
    <property type="entry name" value="Tet_transcr_reg_TetR-rel_C_sf"/>
</dbReference>
<dbReference type="Pfam" id="PF21313">
    <property type="entry name" value="EthR_C"/>
    <property type="match status" value="1"/>
</dbReference>
<keyword evidence="1 2" id="KW-0238">DNA-binding</keyword>
<dbReference type="Gene3D" id="1.10.357.10">
    <property type="entry name" value="Tetracycline Repressor, domain 2"/>
    <property type="match status" value="1"/>
</dbReference>
<dbReference type="Proteomes" id="UP000639606">
    <property type="component" value="Unassembled WGS sequence"/>
</dbReference>
<evidence type="ECO:0000256" key="1">
    <source>
        <dbReference type="ARBA" id="ARBA00023125"/>
    </source>
</evidence>
<protein>
    <submittedName>
        <fullName evidence="4">TetR family transcriptional regulator</fullName>
    </submittedName>
</protein>
<reference evidence="4" key="2">
    <citation type="submission" date="2020-09" db="EMBL/GenBank/DDBJ databases">
        <authorList>
            <person name="Sun Q."/>
            <person name="Ohkuma M."/>
        </authorList>
    </citation>
    <scope>NUCLEOTIDE SEQUENCE</scope>
    <source>
        <strain evidence="4">JCM 3313</strain>
    </source>
</reference>
<evidence type="ECO:0000256" key="2">
    <source>
        <dbReference type="PROSITE-ProRule" id="PRU00335"/>
    </source>
</evidence>
<dbReference type="AlphaFoldDB" id="A0A918ALV5"/>
<evidence type="ECO:0000313" key="5">
    <source>
        <dbReference type="Proteomes" id="UP000639606"/>
    </source>
</evidence>
<sequence length="207" mass="22241">MGKRRETPRKGDLREQAILDTAEALLERESTEPMTVETIARGAGISRASLYFYFGSKQEVLTALVARTVAVLRQDALGASEAVGSSPEDTVREAVSRTGKMWREHGRVMRAAVDFSPSVPDIAALWNDTVTAYAQAMARVLVRAGIPDGEGPTGAAALARALCHMTERAFYHASGTGDLDAATLTCTEIWLRVIDRSGDAAPRHPTG</sequence>
<dbReference type="SUPFAM" id="SSF46689">
    <property type="entry name" value="Homeodomain-like"/>
    <property type="match status" value="1"/>
</dbReference>
<dbReference type="Gene3D" id="1.10.10.60">
    <property type="entry name" value="Homeodomain-like"/>
    <property type="match status" value="1"/>
</dbReference>
<dbReference type="GO" id="GO:0000976">
    <property type="term" value="F:transcription cis-regulatory region binding"/>
    <property type="evidence" value="ECO:0007669"/>
    <property type="project" value="TreeGrafter"/>
</dbReference>
<feature type="DNA-binding region" description="H-T-H motif" evidence="2">
    <location>
        <begin position="35"/>
        <end position="54"/>
    </location>
</feature>
<evidence type="ECO:0000259" key="3">
    <source>
        <dbReference type="PROSITE" id="PS50977"/>
    </source>
</evidence>
<dbReference type="Pfam" id="PF00440">
    <property type="entry name" value="TetR_N"/>
    <property type="match status" value="1"/>
</dbReference>
<dbReference type="PANTHER" id="PTHR30055">
    <property type="entry name" value="HTH-TYPE TRANSCRIPTIONAL REGULATOR RUTR"/>
    <property type="match status" value="1"/>
</dbReference>
<accession>A0A918ALV5</accession>
<proteinExistence type="predicted"/>
<name>A0A918ALV5_9PSEU</name>
<dbReference type="InterPro" id="IPR001647">
    <property type="entry name" value="HTH_TetR"/>
</dbReference>
<organism evidence="4 5">
    <name type="scientific">Saccharothrix coeruleofusca</name>
    <dbReference type="NCBI Taxonomy" id="33919"/>
    <lineage>
        <taxon>Bacteria</taxon>
        <taxon>Bacillati</taxon>
        <taxon>Actinomycetota</taxon>
        <taxon>Actinomycetes</taxon>
        <taxon>Pseudonocardiales</taxon>
        <taxon>Pseudonocardiaceae</taxon>
        <taxon>Saccharothrix</taxon>
    </lineage>
</organism>
<dbReference type="PROSITE" id="PS50977">
    <property type="entry name" value="HTH_TETR_2"/>
    <property type="match status" value="1"/>
</dbReference>
<dbReference type="RefSeq" id="WP_189223675.1">
    <property type="nucleotide sequence ID" value="NZ_BMRG01000004.1"/>
</dbReference>
<evidence type="ECO:0000313" key="4">
    <source>
        <dbReference type="EMBL" id="GGP54238.1"/>
    </source>
</evidence>
<dbReference type="SUPFAM" id="SSF48498">
    <property type="entry name" value="Tetracyclin repressor-like, C-terminal domain"/>
    <property type="match status" value="1"/>
</dbReference>
<keyword evidence="5" id="KW-1185">Reference proteome</keyword>
<dbReference type="EMBL" id="BMRG01000004">
    <property type="protein sequence ID" value="GGP54238.1"/>
    <property type="molecule type" value="Genomic_DNA"/>
</dbReference>
<dbReference type="InterPro" id="IPR050109">
    <property type="entry name" value="HTH-type_TetR-like_transc_reg"/>
</dbReference>
<comment type="caution">
    <text evidence="4">The sequence shown here is derived from an EMBL/GenBank/DDBJ whole genome shotgun (WGS) entry which is preliminary data.</text>
</comment>
<dbReference type="PANTHER" id="PTHR30055:SF184">
    <property type="entry name" value="HTH-TYPE TRANSCRIPTIONAL REGULATOR ETHR"/>
    <property type="match status" value="1"/>
</dbReference>
<dbReference type="InterPro" id="IPR049397">
    <property type="entry name" value="EthR_C"/>
</dbReference>
<dbReference type="GO" id="GO:0003700">
    <property type="term" value="F:DNA-binding transcription factor activity"/>
    <property type="evidence" value="ECO:0007669"/>
    <property type="project" value="TreeGrafter"/>
</dbReference>
<dbReference type="PRINTS" id="PR00455">
    <property type="entry name" value="HTHTETR"/>
</dbReference>
<gene>
    <name evidence="4" type="ORF">GCM10010185_28370</name>
</gene>
<feature type="domain" description="HTH tetR-type" evidence="3">
    <location>
        <begin position="12"/>
        <end position="72"/>
    </location>
</feature>
<dbReference type="InterPro" id="IPR009057">
    <property type="entry name" value="Homeodomain-like_sf"/>
</dbReference>
<reference evidence="4" key="1">
    <citation type="journal article" date="2014" name="Int. J. Syst. Evol. Microbiol.">
        <title>Complete genome sequence of Corynebacterium casei LMG S-19264T (=DSM 44701T), isolated from a smear-ripened cheese.</title>
        <authorList>
            <consortium name="US DOE Joint Genome Institute (JGI-PGF)"/>
            <person name="Walter F."/>
            <person name="Albersmeier A."/>
            <person name="Kalinowski J."/>
            <person name="Ruckert C."/>
        </authorList>
    </citation>
    <scope>NUCLEOTIDE SEQUENCE</scope>
    <source>
        <strain evidence="4">JCM 3313</strain>
    </source>
</reference>